<feature type="transmembrane region" description="Helical" evidence="1">
    <location>
        <begin position="28"/>
        <end position="46"/>
    </location>
</feature>
<keyword evidence="1" id="KW-0472">Membrane</keyword>
<feature type="transmembrane region" description="Helical" evidence="1">
    <location>
        <begin position="98"/>
        <end position="126"/>
    </location>
</feature>
<sequence>MLKRILPYWGLIAFVLAITGWLTSDFGFSGVAALSALSLLWFLFQAPNPCGAPIRAASRTCRNNARGLLRGCHLQQHKWQRMRTFFVHPRLRRCAAQLFANPVTGLASLGAIVTMVSTVITSTLALTGKGGS</sequence>
<name>A0A8T4IQR0_9ACTN</name>
<reference evidence="2" key="1">
    <citation type="submission" date="2021-04" db="EMBL/GenBank/DDBJ databases">
        <title>Sequencing of actinobacteria type strains.</title>
        <authorList>
            <person name="Nguyen G.-S."/>
            <person name="Wentzel A."/>
        </authorList>
    </citation>
    <scope>NUCLEOTIDE SEQUENCE</scope>
    <source>
        <strain evidence="2">DSM 42095</strain>
    </source>
</reference>
<keyword evidence="1" id="KW-0812">Transmembrane</keyword>
<dbReference type="AlphaFoldDB" id="A0A8T4IQR0"/>
<dbReference type="Proteomes" id="UP000675554">
    <property type="component" value="Unassembled WGS sequence"/>
</dbReference>
<accession>A0A8T4IQR0</accession>
<evidence type="ECO:0000313" key="2">
    <source>
        <dbReference type="EMBL" id="MBR7673770.1"/>
    </source>
</evidence>
<gene>
    <name evidence="2" type="ORF">KDA82_12230</name>
</gene>
<evidence type="ECO:0000313" key="3">
    <source>
        <dbReference type="Proteomes" id="UP000675554"/>
    </source>
</evidence>
<proteinExistence type="predicted"/>
<protein>
    <submittedName>
        <fullName evidence="2">Uncharacterized protein</fullName>
    </submittedName>
</protein>
<keyword evidence="3" id="KW-1185">Reference proteome</keyword>
<comment type="caution">
    <text evidence="2">The sequence shown here is derived from an EMBL/GenBank/DDBJ whole genome shotgun (WGS) entry which is preliminary data.</text>
</comment>
<organism evidence="2 3">
    <name type="scientific">Streptomyces daliensis</name>
    <dbReference type="NCBI Taxonomy" id="299421"/>
    <lineage>
        <taxon>Bacteria</taxon>
        <taxon>Bacillati</taxon>
        <taxon>Actinomycetota</taxon>
        <taxon>Actinomycetes</taxon>
        <taxon>Kitasatosporales</taxon>
        <taxon>Streptomycetaceae</taxon>
        <taxon>Streptomyces</taxon>
    </lineage>
</organism>
<dbReference type="EMBL" id="JAGSMN010000250">
    <property type="protein sequence ID" value="MBR7673770.1"/>
    <property type="molecule type" value="Genomic_DNA"/>
</dbReference>
<evidence type="ECO:0000256" key="1">
    <source>
        <dbReference type="SAM" id="Phobius"/>
    </source>
</evidence>
<keyword evidence="1" id="KW-1133">Transmembrane helix</keyword>
<feature type="transmembrane region" description="Helical" evidence="1">
    <location>
        <begin position="5"/>
        <end position="22"/>
    </location>
</feature>